<dbReference type="InterPro" id="IPR036179">
    <property type="entry name" value="Ig-like_dom_sf"/>
</dbReference>
<evidence type="ECO:0000313" key="3">
    <source>
        <dbReference type="EMBL" id="BAA32019.1"/>
    </source>
</evidence>
<protein>
    <submittedName>
        <fullName evidence="3">Glycoprotein homologue D</fullName>
    </submittedName>
</protein>
<reference evidence="3" key="1">
    <citation type="submission" date="1996-01" db="EMBL/GenBank/DDBJ databases">
        <authorList>
            <person name="Jang H.-K."/>
        </authorList>
    </citation>
    <scope>NUCLEOTIDE SEQUENCE</scope>
    <source>
        <strain evidence="3">HPRS-24</strain>
    </source>
</reference>
<dbReference type="GO" id="GO:0016020">
    <property type="term" value="C:membrane"/>
    <property type="evidence" value="ECO:0007669"/>
    <property type="project" value="InterPro"/>
</dbReference>
<dbReference type="Pfam" id="PF01537">
    <property type="entry name" value="Herpes_glycop_D"/>
    <property type="match status" value="1"/>
</dbReference>
<proteinExistence type="predicted"/>
<reference evidence="3" key="2">
    <citation type="journal article" date="1997" name="Virus Res.">
        <title>Characterization and expression of the Marek's disease virus serotype 2 glycoprotein E in recombinant baculovirus-infected cells: initial analysis of its DNA sequence and antigenic properties.</title>
        <authorList>
            <person name="Jang H.K."/>
            <person name="Niikura M."/>
            <person name="Song C.S."/>
            <person name="Mikami T."/>
        </authorList>
    </citation>
    <scope>NUCLEOTIDE SEQUENCE</scope>
    <source>
        <strain evidence="3">HPRS-24</strain>
    </source>
</reference>
<dbReference type="EMBL" id="D83055">
    <property type="protein sequence ID" value="BAA32019.1"/>
    <property type="molecule type" value="Genomic_DNA"/>
</dbReference>
<feature type="transmembrane region" description="Helical" evidence="1">
    <location>
        <begin position="338"/>
        <end position="361"/>
    </location>
</feature>
<feature type="domain" description="Herpesvirus glycoprotein D/GG/GX" evidence="2">
    <location>
        <begin position="64"/>
        <end position="187"/>
    </location>
</feature>
<accession>Q76WA4</accession>
<dbReference type="InterPro" id="IPR002896">
    <property type="entry name" value="Herpes_glycop_dom"/>
</dbReference>
<keyword evidence="1" id="KW-0472">Membrane</keyword>
<organismHost>
    <name type="scientific">Gallus gallus</name>
    <name type="common">Chicken</name>
    <dbReference type="NCBI Taxonomy" id="9031"/>
</organismHost>
<organism evidence="3">
    <name type="scientific">Infectious laryngotracheitis virus</name>
    <name type="common">ILTV</name>
    <name type="synonym">Gallid herpesvirus 1</name>
    <dbReference type="NCBI Taxonomy" id="10386"/>
    <lineage>
        <taxon>Viruses</taxon>
        <taxon>Duplodnaviria</taxon>
        <taxon>Heunggongvirae</taxon>
        <taxon>Peploviricota</taxon>
        <taxon>Herviviricetes</taxon>
        <taxon>Herpesvirales</taxon>
        <taxon>Orthoherpesviridae</taxon>
        <taxon>Alphaherpesvirinae</taxon>
        <taxon>Iltovirus</taxon>
        <taxon>Iltovirus gallidalpha1</taxon>
    </lineage>
</organism>
<dbReference type="SUPFAM" id="SSF48726">
    <property type="entry name" value="Immunoglobulin"/>
    <property type="match status" value="1"/>
</dbReference>
<evidence type="ECO:0000259" key="2">
    <source>
        <dbReference type="Pfam" id="PF01537"/>
    </source>
</evidence>
<evidence type="ECO:0000256" key="1">
    <source>
        <dbReference type="SAM" id="Phobius"/>
    </source>
</evidence>
<keyword evidence="1" id="KW-0812">Transmembrane</keyword>
<name>Q76WA4_ILTV</name>
<sequence length="385" mass="42850">MRVSIQRAIFLIYICTVSMSSSEKTRNEDASRISSSDTFRLKEFPVSAIPSPLLDVVDNSYPTKHVIYTDTCGFAVLNPTGDPKYTILSLLLMGRHRYDATVAWYVLGKTCARPIYLRVFSDCHTNEQFGMCTSKSPGWWDIGYAKTAYIDRDELTLVLAAPAPELGGLYTRLIIINGEPISSDILLTIEGTCSFSLKGPIDDRLCKPFNFFVNGTTLDIGMFPARTPRPHEENVKQWLTRQSGKLDTVIGEASMRHAADLPRAFRDSYLKSPKDNLPDDPGRPTVSISSIHANDAYVGSTSLYDQSLRATEEPVLPSVDEARPALYTNAERNPRMQLIISAIVVASTVMVALIGISACIVRKCCKRKIKRGIPQRPSRKVYSRL</sequence>
<dbReference type="Gene3D" id="2.70.230.10">
    <property type="match status" value="1"/>
</dbReference>
<keyword evidence="1" id="KW-1133">Transmembrane helix</keyword>